<organism evidence="1 2">
    <name type="scientific">Romanomermis culicivorax</name>
    <name type="common">Nematode worm</name>
    <dbReference type="NCBI Taxonomy" id="13658"/>
    <lineage>
        <taxon>Eukaryota</taxon>
        <taxon>Metazoa</taxon>
        <taxon>Ecdysozoa</taxon>
        <taxon>Nematoda</taxon>
        <taxon>Enoplea</taxon>
        <taxon>Dorylaimia</taxon>
        <taxon>Mermithida</taxon>
        <taxon>Mermithoidea</taxon>
        <taxon>Mermithidae</taxon>
        <taxon>Romanomermis</taxon>
    </lineage>
</organism>
<dbReference type="WBParaSite" id="nRc.2.0.1.t06728-RA">
    <property type="protein sequence ID" value="nRc.2.0.1.t06728-RA"/>
    <property type="gene ID" value="nRc.2.0.1.g06728"/>
</dbReference>
<sequence>MVKEVADRWSMALDGSGNNNNRKKDFPVHRKLHRGRFDWKRTELRRYPSITRETLTTLTRLCFIKEYQSVEKTCFSASSPEIQCLPTWWTIILFLAAEETQRDGAKLTGEQQNFAKELISLERFS</sequence>
<keyword evidence="1" id="KW-1185">Reference proteome</keyword>
<name>A0A915HZ65_ROMCU</name>
<dbReference type="Proteomes" id="UP000887565">
    <property type="component" value="Unplaced"/>
</dbReference>
<dbReference type="AlphaFoldDB" id="A0A915HZ65"/>
<evidence type="ECO:0000313" key="2">
    <source>
        <dbReference type="WBParaSite" id="nRc.2.0.1.t06728-RA"/>
    </source>
</evidence>
<evidence type="ECO:0000313" key="1">
    <source>
        <dbReference type="Proteomes" id="UP000887565"/>
    </source>
</evidence>
<reference evidence="2" key="1">
    <citation type="submission" date="2022-11" db="UniProtKB">
        <authorList>
            <consortium name="WormBaseParasite"/>
        </authorList>
    </citation>
    <scope>IDENTIFICATION</scope>
</reference>
<protein>
    <submittedName>
        <fullName evidence="2">Uncharacterized protein</fullName>
    </submittedName>
</protein>
<proteinExistence type="predicted"/>
<accession>A0A915HZ65</accession>